<dbReference type="Proteomes" id="UP000285343">
    <property type="component" value="Unassembled WGS sequence"/>
</dbReference>
<gene>
    <name evidence="3" type="ORF">DWW14_05520</name>
    <name evidence="2" type="ORF">DXC80_04700</name>
    <name evidence="1" type="ORF">DXD90_17650</name>
</gene>
<dbReference type="Proteomes" id="UP000263754">
    <property type="component" value="Unassembled WGS sequence"/>
</dbReference>
<comment type="caution">
    <text evidence="1">The sequence shown here is derived from an EMBL/GenBank/DDBJ whole genome shotgun (WGS) entry which is preliminary data.</text>
</comment>
<proteinExistence type="predicted"/>
<protein>
    <submittedName>
        <fullName evidence="1">DUF4372 domain-containing protein</fullName>
    </submittedName>
</protein>
<organism evidence="1 5">
    <name type="scientific">Bacteroides uniformis</name>
    <dbReference type="NCBI Taxonomy" id="820"/>
    <lineage>
        <taxon>Bacteria</taxon>
        <taxon>Pseudomonadati</taxon>
        <taxon>Bacteroidota</taxon>
        <taxon>Bacteroidia</taxon>
        <taxon>Bacteroidales</taxon>
        <taxon>Bacteroidaceae</taxon>
        <taxon>Bacteroides</taxon>
    </lineage>
</organism>
<dbReference type="EMBL" id="QRZC01000005">
    <property type="protein sequence ID" value="RGV43999.1"/>
    <property type="molecule type" value="Genomic_DNA"/>
</dbReference>
<evidence type="ECO:0000313" key="2">
    <source>
        <dbReference type="EMBL" id="RGL15985.1"/>
    </source>
</evidence>
<dbReference type="EMBL" id="QSOF01000031">
    <property type="protein sequence ID" value="RGI72677.1"/>
    <property type="molecule type" value="Genomic_DNA"/>
</dbReference>
<evidence type="ECO:0000313" key="4">
    <source>
        <dbReference type="Proteomes" id="UP000260795"/>
    </source>
</evidence>
<sequence>MCKSLYSLSPTFGQLSNRKSLRNLIIVSGRHQDRACHLGLDKQTTDSN</sequence>
<reference evidence="4 5" key="1">
    <citation type="submission" date="2018-08" db="EMBL/GenBank/DDBJ databases">
        <title>A genome reference for cultivated species of the human gut microbiota.</title>
        <authorList>
            <person name="Zou Y."/>
            <person name="Xue W."/>
            <person name="Luo G."/>
        </authorList>
    </citation>
    <scope>NUCLEOTIDE SEQUENCE [LARGE SCALE GENOMIC DNA]</scope>
    <source>
        <strain evidence="3 6">AF14-42</strain>
        <strain evidence="2 4">TF08-13</strain>
        <strain evidence="1 5">TM10-17</strain>
    </source>
</reference>
<dbReference type="AlphaFoldDB" id="A0A374MQ69"/>
<name>A0A374MQ69_BACUN</name>
<dbReference type="EMBL" id="QSRK01000005">
    <property type="protein sequence ID" value="RGL15985.1"/>
    <property type="molecule type" value="Genomic_DNA"/>
</dbReference>
<evidence type="ECO:0000313" key="6">
    <source>
        <dbReference type="Proteomes" id="UP000285343"/>
    </source>
</evidence>
<evidence type="ECO:0000313" key="1">
    <source>
        <dbReference type="EMBL" id="RGI72677.1"/>
    </source>
</evidence>
<evidence type="ECO:0000313" key="3">
    <source>
        <dbReference type="EMBL" id="RGV43999.1"/>
    </source>
</evidence>
<dbReference type="Proteomes" id="UP000260795">
    <property type="component" value="Unassembled WGS sequence"/>
</dbReference>
<accession>A0A374MQ69</accession>
<evidence type="ECO:0000313" key="5">
    <source>
        <dbReference type="Proteomes" id="UP000263754"/>
    </source>
</evidence>